<dbReference type="SUPFAM" id="SSF52540">
    <property type="entry name" value="P-loop containing nucleoside triphosphate hydrolases"/>
    <property type="match status" value="1"/>
</dbReference>
<sequence>MIENLDLIEGLIIGRVRPKIYAFSTNTLPNYLKVGDTYRPVTRRLQEWRKHYPDLQQHFEGSASVTDDVYFRDHSVHHFLSQDRGRHRLDRDGLGPGIYYSNEFFEDANSDDVHMAIEDIRHDHQHEGGRYVFFDASQRLRKTFHYARGDEWTPRPNQQQAVDNFVAAVDAGRTNLLMYAVMRFGKTFTSLLCAKEIQAQTVLVVSAKADVKGEWKQTVESAGNFSGHVFLDADDLLADRNAIAKARDQNDSVVVFLTLQDLQGDELKEKHQEVFSDEIDLLIVDETHFGARAEKYGAVLREAKQPAEAESAIVKTEDDRIELADAQDRLKILDAKIRLHLSGSPYRILMGSEFEPEDIIAFVQFADIVREQELWDQENPDEDEWKNPYFGFPQMIRFGSRLVGLLILTVT</sequence>
<comment type="caution">
    <text evidence="2">The sequence shown here is derived from an EMBL/GenBank/DDBJ whole genome shotgun (WGS) entry which is preliminary data.</text>
</comment>
<dbReference type="Gene3D" id="3.40.50.300">
    <property type="entry name" value="P-loop containing nucleotide triphosphate hydrolases"/>
    <property type="match status" value="1"/>
</dbReference>
<dbReference type="Proteomes" id="UP001500642">
    <property type="component" value="Unassembled WGS sequence"/>
</dbReference>
<dbReference type="InterPro" id="IPR006935">
    <property type="entry name" value="Helicase/UvrB_N"/>
</dbReference>
<dbReference type="Pfam" id="PF04851">
    <property type="entry name" value="ResIII"/>
    <property type="match status" value="1"/>
</dbReference>
<organism evidence="2 3">
    <name type="scientific">Brevibacterium pityocampae</name>
    <dbReference type="NCBI Taxonomy" id="506594"/>
    <lineage>
        <taxon>Bacteria</taxon>
        <taxon>Bacillati</taxon>
        <taxon>Actinomycetota</taxon>
        <taxon>Actinomycetes</taxon>
        <taxon>Micrococcales</taxon>
        <taxon>Brevibacteriaceae</taxon>
        <taxon>Brevibacterium</taxon>
    </lineage>
</organism>
<feature type="domain" description="Helicase/UvrB N-terminal" evidence="1">
    <location>
        <begin position="153"/>
        <end position="304"/>
    </location>
</feature>
<proteinExistence type="predicted"/>
<dbReference type="InterPro" id="IPR027417">
    <property type="entry name" value="P-loop_NTPase"/>
</dbReference>
<keyword evidence="3" id="KW-1185">Reference proteome</keyword>
<accession>A0ABP8JTB4</accession>
<reference evidence="3" key="1">
    <citation type="journal article" date="2019" name="Int. J. Syst. Evol. Microbiol.">
        <title>The Global Catalogue of Microorganisms (GCM) 10K type strain sequencing project: providing services to taxonomists for standard genome sequencing and annotation.</title>
        <authorList>
            <consortium name="The Broad Institute Genomics Platform"/>
            <consortium name="The Broad Institute Genome Sequencing Center for Infectious Disease"/>
            <person name="Wu L."/>
            <person name="Ma J."/>
        </authorList>
    </citation>
    <scope>NUCLEOTIDE SEQUENCE [LARGE SCALE GENOMIC DNA]</scope>
    <source>
        <strain evidence="3">JCM 17808</strain>
    </source>
</reference>
<name>A0ABP8JTB4_9MICO</name>
<evidence type="ECO:0000313" key="2">
    <source>
        <dbReference type="EMBL" id="GAA4395447.1"/>
    </source>
</evidence>
<protein>
    <recommendedName>
        <fullName evidence="1">Helicase/UvrB N-terminal domain-containing protein</fullName>
    </recommendedName>
</protein>
<gene>
    <name evidence="2" type="ORF">GCM10023167_25820</name>
</gene>
<evidence type="ECO:0000313" key="3">
    <source>
        <dbReference type="Proteomes" id="UP001500642"/>
    </source>
</evidence>
<dbReference type="EMBL" id="BAABGL010000035">
    <property type="protein sequence ID" value="GAA4395447.1"/>
    <property type="molecule type" value="Genomic_DNA"/>
</dbReference>
<evidence type="ECO:0000259" key="1">
    <source>
        <dbReference type="Pfam" id="PF04851"/>
    </source>
</evidence>
<dbReference type="RefSeq" id="WP_295688612.1">
    <property type="nucleotide sequence ID" value="NZ_BAABGL010000035.1"/>
</dbReference>